<feature type="region of interest" description="Disordered" evidence="1">
    <location>
        <begin position="168"/>
        <end position="252"/>
    </location>
</feature>
<dbReference type="AlphaFoldDB" id="W2RRY5"/>
<organism evidence="3 4">
    <name type="scientific">Cyphellophora europaea (strain CBS 101466)</name>
    <name type="common">Phialophora europaea</name>
    <dbReference type="NCBI Taxonomy" id="1220924"/>
    <lineage>
        <taxon>Eukaryota</taxon>
        <taxon>Fungi</taxon>
        <taxon>Dikarya</taxon>
        <taxon>Ascomycota</taxon>
        <taxon>Pezizomycotina</taxon>
        <taxon>Eurotiomycetes</taxon>
        <taxon>Chaetothyriomycetidae</taxon>
        <taxon>Chaetothyriales</taxon>
        <taxon>Cyphellophoraceae</taxon>
        <taxon>Cyphellophora</taxon>
    </lineage>
</organism>
<dbReference type="RefSeq" id="XP_008719077.1">
    <property type="nucleotide sequence ID" value="XM_008720855.1"/>
</dbReference>
<dbReference type="OrthoDB" id="5426678at2759"/>
<protein>
    <submittedName>
        <fullName evidence="3">Uncharacterized protein</fullName>
    </submittedName>
</protein>
<keyword evidence="2" id="KW-1133">Transmembrane helix</keyword>
<reference evidence="3 4" key="1">
    <citation type="submission" date="2013-03" db="EMBL/GenBank/DDBJ databases">
        <title>The Genome Sequence of Phialophora europaea CBS 101466.</title>
        <authorList>
            <consortium name="The Broad Institute Genomics Platform"/>
            <person name="Cuomo C."/>
            <person name="de Hoog S."/>
            <person name="Gorbushina A."/>
            <person name="Walker B."/>
            <person name="Young S.K."/>
            <person name="Zeng Q."/>
            <person name="Gargeya S."/>
            <person name="Fitzgerald M."/>
            <person name="Haas B."/>
            <person name="Abouelleil A."/>
            <person name="Allen A.W."/>
            <person name="Alvarado L."/>
            <person name="Arachchi H.M."/>
            <person name="Berlin A.M."/>
            <person name="Chapman S.B."/>
            <person name="Gainer-Dewar J."/>
            <person name="Goldberg J."/>
            <person name="Griggs A."/>
            <person name="Gujja S."/>
            <person name="Hansen M."/>
            <person name="Howarth C."/>
            <person name="Imamovic A."/>
            <person name="Ireland A."/>
            <person name="Larimer J."/>
            <person name="McCowan C."/>
            <person name="Murphy C."/>
            <person name="Pearson M."/>
            <person name="Poon T.W."/>
            <person name="Priest M."/>
            <person name="Roberts A."/>
            <person name="Saif S."/>
            <person name="Shea T."/>
            <person name="Sisk P."/>
            <person name="Sykes S."/>
            <person name="Wortman J."/>
            <person name="Nusbaum C."/>
            <person name="Birren B."/>
        </authorList>
    </citation>
    <scope>NUCLEOTIDE SEQUENCE [LARGE SCALE GENOMIC DNA]</scope>
    <source>
        <strain evidence="3 4">CBS 101466</strain>
    </source>
</reference>
<feature type="transmembrane region" description="Helical" evidence="2">
    <location>
        <begin position="125"/>
        <end position="150"/>
    </location>
</feature>
<keyword evidence="4" id="KW-1185">Reference proteome</keyword>
<dbReference type="VEuPathDB" id="FungiDB:HMPREF1541_06523"/>
<evidence type="ECO:0000313" key="3">
    <source>
        <dbReference type="EMBL" id="ETN38488.1"/>
    </source>
</evidence>
<keyword evidence="2" id="KW-0812">Transmembrane</keyword>
<keyword evidence="2" id="KW-0472">Membrane</keyword>
<feature type="compositionally biased region" description="Polar residues" evidence="1">
    <location>
        <begin position="204"/>
        <end position="214"/>
    </location>
</feature>
<dbReference type="EMBL" id="KB822722">
    <property type="protein sequence ID" value="ETN38488.1"/>
    <property type="molecule type" value="Genomic_DNA"/>
</dbReference>
<evidence type="ECO:0000256" key="1">
    <source>
        <dbReference type="SAM" id="MobiDB-lite"/>
    </source>
</evidence>
<sequence>MFGYPTERVSISSPCQVTCQPLNVSVASGISNDTEGADPGLGFCTAGRFDDLTINNCAFCYSFIPQQLFIANFMQALHIECRQPPVPGEPFFPNSDAIFNETLIAGPAPPSDNDDGGGGLHGSGLAVAIALPIVGGILIFGFGCWGCWIFTRRRRRRMAASGRMEKVHEAQESAYSPVTPQHGWGADEPPREMSQLGAHGHQHSPATNRWSQHYASEAAVGEDGTPLRNSFQREDVGPGPNQLQDHDLHGKL</sequence>
<dbReference type="InParanoid" id="W2RRY5"/>
<evidence type="ECO:0000313" key="4">
    <source>
        <dbReference type="Proteomes" id="UP000030752"/>
    </source>
</evidence>
<proteinExistence type="predicted"/>
<dbReference type="GeneID" id="19973862"/>
<accession>W2RRY5</accession>
<dbReference type="eggNOG" id="ENOG502SSVT">
    <property type="taxonomic scope" value="Eukaryota"/>
</dbReference>
<evidence type="ECO:0000256" key="2">
    <source>
        <dbReference type="SAM" id="Phobius"/>
    </source>
</evidence>
<dbReference type="HOGENOM" id="CLU_047726_0_0_1"/>
<gene>
    <name evidence="3" type="ORF">HMPREF1541_06523</name>
</gene>
<dbReference type="Proteomes" id="UP000030752">
    <property type="component" value="Unassembled WGS sequence"/>
</dbReference>
<name>W2RRY5_CYPE1</name>